<keyword evidence="3" id="KW-1185">Reference proteome</keyword>
<dbReference type="InterPro" id="IPR010610">
    <property type="entry name" value="EryCIII-like_C"/>
</dbReference>
<dbReference type="PANTHER" id="PTHR48050">
    <property type="entry name" value="STEROL 3-BETA-GLUCOSYLTRANSFERASE"/>
    <property type="match status" value="1"/>
</dbReference>
<protein>
    <submittedName>
        <fullName evidence="2">UDP:flavonoid glycosyltransferase YjiC (YdhE family)</fullName>
    </submittedName>
</protein>
<dbReference type="Gene3D" id="3.40.50.2000">
    <property type="entry name" value="Glycogen Phosphorylase B"/>
    <property type="match status" value="1"/>
</dbReference>
<dbReference type="SUPFAM" id="SSF53756">
    <property type="entry name" value="UDP-Glycosyltransferase/glycogen phosphorylase"/>
    <property type="match status" value="1"/>
</dbReference>
<evidence type="ECO:0000259" key="1">
    <source>
        <dbReference type="Pfam" id="PF06722"/>
    </source>
</evidence>
<dbReference type="EMBL" id="JAGIOI010000001">
    <property type="protein sequence ID" value="MBP2414189.1"/>
    <property type="molecule type" value="Genomic_DNA"/>
</dbReference>
<organism evidence="2 3">
    <name type="scientific">Arthrobacter stackebrandtii</name>
    <dbReference type="NCBI Taxonomy" id="272161"/>
    <lineage>
        <taxon>Bacteria</taxon>
        <taxon>Bacillati</taxon>
        <taxon>Actinomycetota</taxon>
        <taxon>Actinomycetes</taxon>
        <taxon>Micrococcales</taxon>
        <taxon>Micrococcaceae</taxon>
        <taxon>Arthrobacter</taxon>
    </lineage>
</organism>
<proteinExistence type="predicted"/>
<feature type="domain" description="Erythromycin biosynthesis protein CIII-like C-terminal" evidence="1">
    <location>
        <begin position="46"/>
        <end position="188"/>
    </location>
</feature>
<comment type="caution">
    <text evidence="2">The sequence shown here is derived from an EMBL/GenBank/DDBJ whole genome shotgun (WGS) entry which is preliminary data.</text>
</comment>
<evidence type="ECO:0000313" key="2">
    <source>
        <dbReference type="EMBL" id="MBP2414189.1"/>
    </source>
</evidence>
<evidence type="ECO:0000313" key="3">
    <source>
        <dbReference type="Proteomes" id="UP000711614"/>
    </source>
</evidence>
<accession>A0ABS4YZG4</accession>
<dbReference type="PANTHER" id="PTHR48050:SF13">
    <property type="entry name" value="STEROL 3-BETA-GLUCOSYLTRANSFERASE UGT80A2"/>
    <property type="match status" value="1"/>
</dbReference>
<dbReference type="Proteomes" id="UP000711614">
    <property type="component" value="Unassembled WGS sequence"/>
</dbReference>
<dbReference type="InterPro" id="IPR050426">
    <property type="entry name" value="Glycosyltransferase_28"/>
</dbReference>
<name>A0ABS4YZG4_9MICC</name>
<gene>
    <name evidence="2" type="ORF">JOF48_002988</name>
</gene>
<sequence length="193" mass="19691">MVHKAPVENGAPPPWWDAVLADPRPLVHITQGTQNVDPADLIRPALAAVAAMDTQAVAVTGRPGHHDAGVPLAGNCHMADLIPYEALLPHVALMVTNGGWGGVLAAISHGIPLVVAGGDIDKPEIAARVAYSGAGVDLRTGTPTAARLTAAIAAVTADPRYAARAAELASRLNALSAPEEIVRLLEDMAGSPA</sequence>
<reference evidence="2 3" key="1">
    <citation type="submission" date="2021-03" db="EMBL/GenBank/DDBJ databases">
        <title>Sequencing the genomes of 1000 actinobacteria strains.</title>
        <authorList>
            <person name="Klenk H.-P."/>
        </authorList>
    </citation>
    <scope>NUCLEOTIDE SEQUENCE [LARGE SCALE GENOMIC DNA]</scope>
    <source>
        <strain evidence="2 3">DSM 16005</strain>
    </source>
</reference>
<dbReference type="Pfam" id="PF06722">
    <property type="entry name" value="EryCIII-like_C"/>
    <property type="match status" value="1"/>
</dbReference>